<keyword evidence="2" id="KW-1185">Reference proteome</keyword>
<proteinExistence type="predicted"/>
<organism evidence="1 2">
    <name type="scientific">Puccinia sorghi</name>
    <dbReference type="NCBI Taxonomy" id="27349"/>
    <lineage>
        <taxon>Eukaryota</taxon>
        <taxon>Fungi</taxon>
        <taxon>Dikarya</taxon>
        <taxon>Basidiomycota</taxon>
        <taxon>Pucciniomycotina</taxon>
        <taxon>Pucciniomycetes</taxon>
        <taxon>Pucciniales</taxon>
        <taxon>Pucciniaceae</taxon>
        <taxon>Puccinia</taxon>
    </lineage>
</organism>
<evidence type="ECO:0000313" key="2">
    <source>
        <dbReference type="Proteomes" id="UP000037035"/>
    </source>
</evidence>
<dbReference type="EMBL" id="LAVV01003254">
    <property type="protein sequence ID" value="KNZ62265.1"/>
    <property type="molecule type" value="Genomic_DNA"/>
</dbReference>
<name>A0A0L6VQ17_9BASI</name>
<accession>A0A0L6VQ17</accession>
<dbReference type="Proteomes" id="UP000037035">
    <property type="component" value="Unassembled WGS sequence"/>
</dbReference>
<dbReference type="STRING" id="27349.A0A0L6VQ17"/>
<comment type="caution">
    <text evidence="1">The sequence shown here is derived from an EMBL/GenBank/DDBJ whole genome shotgun (WGS) entry which is preliminary data.</text>
</comment>
<protein>
    <submittedName>
        <fullName evidence="1">Uncharacterized protein</fullName>
    </submittedName>
</protein>
<dbReference type="VEuPathDB" id="FungiDB:VP01_1292g1"/>
<evidence type="ECO:0000313" key="1">
    <source>
        <dbReference type="EMBL" id="KNZ62265.1"/>
    </source>
</evidence>
<reference evidence="1 2" key="1">
    <citation type="submission" date="2015-08" db="EMBL/GenBank/DDBJ databases">
        <title>Next Generation Sequencing and Analysis of the Genome of Puccinia sorghi L Schw, the Causal Agent of Maize Common Rust.</title>
        <authorList>
            <person name="Rochi L."/>
            <person name="Burguener G."/>
            <person name="Darino M."/>
            <person name="Turjanski A."/>
            <person name="Kreff E."/>
            <person name="Dieguez M.J."/>
            <person name="Sacco F."/>
        </authorList>
    </citation>
    <scope>NUCLEOTIDE SEQUENCE [LARGE SCALE GENOMIC DNA]</scope>
    <source>
        <strain evidence="1 2">RO10H11247</strain>
    </source>
</reference>
<gene>
    <name evidence="1" type="ORF">VP01_1292g1</name>
</gene>
<sequence>MPSTSSFTASEKAIIKHVLPSDHHKILAAGLCRIYYAYPDPNKCSHNLPPLKLCKKKSFHERNLELIHTLSFQNYSLKKTDGLTLELEARYGSMKFTKMAPENLVMAILAITKSALFGTPSRVMCVVFFFFFF</sequence>
<dbReference type="AlphaFoldDB" id="A0A0L6VQ17"/>
<dbReference type="OrthoDB" id="8963340at2759"/>